<keyword evidence="3" id="KW-1185">Reference proteome</keyword>
<sequence>MTIAGWDAPVVIVAAVEVMVLVFRTLSGRRPYSVVCHIKFPRVSSPAARDDESRFKDWPHEQSSPGNGVGSASLLEAKKNACSPQHRVWIHRLSSSDECTQLTSFVVDGNDTTDGPCALDLHNRRNLLPVCSSRIAVCSEGKSHATPEDDVTDTSATLSDNASPMSVENGYQCSQKSARHFSATTQAELEEGGEMVNGSSIEGKGTLSVILKELRAIRQQNQQILAALGKSNQRDSMELAKVKLPVTDLYSLYELESKLALDPVFRTCLVHRLSLIGGPDLRIFTAGVLSCLLTKAMGENFSVLGQCHKKRLKDMVLYDVVEQAIRSNDLYKNATSCSIQKAAAAWLKKCPSRIMADKRKLEEDANDSSSCD</sequence>
<reference evidence="2" key="2">
    <citation type="submission" date="2021-09" db="EMBL/GenBank/DDBJ databases">
        <authorList>
            <person name="Jia N."/>
            <person name="Wang J."/>
            <person name="Shi W."/>
            <person name="Du L."/>
            <person name="Sun Y."/>
            <person name="Zhan W."/>
            <person name="Jiang J."/>
            <person name="Wang Q."/>
            <person name="Zhang B."/>
            <person name="Ji P."/>
            <person name="Sakyi L.B."/>
            <person name="Cui X."/>
            <person name="Yuan T."/>
            <person name="Jiang B."/>
            <person name="Yang W."/>
            <person name="Lam T.T.-Y."/>
            <person name="Chang Q."/>
            <person name="Ding S."/>
            <person name="Wang X."/>
            <person name="Zhu J."/>
            <person name="Ruan X."/>
            <person name="Zhao L."/>
            <person name="Wei J."/>
            <person name="Que T."/>
            <person name="Du C."/>
            <person name="Cheng J."/>
            <person name="Dai P."/>
            <person name="Han X."/>
            <person name="Huang E."/>
            <person name="Gao Y."/>
            <person name="Liu J."/>
            <person name="Shao H."/>
            <person name="Ye R."/>
            <person name="Li L."/>
            <person name="Wei W."/>
            <person name="Wang X."/>
            <person name="Wang C."/>
            <person name="Huo Q."/>
            <person name="Li W."/>
            <person name="Guo W."/>
            <person name="Chen H."/>
            <person name="Chen S."/>
            <person name="Zhou L."/>
            <person name="Zhou L."/>
            <person name="Ni X."/>
            <person name="Tian J."/>
            <person name="Zhou Y."/>
            <person name="Sheng Y."/>
            <person name="Liu T."/>
            <person name="Pan Y."/>
            <person name="Xia L."/>
            <person name="Li J."/>
            <person name="Zhao F."/>
            <person name="Cao W."/>
        </authorList>
    </citation>
    <scope>NUCLEOTIDE SEQUENCE</scope>
    <source>
        <strain evidence="2">Rmic-2018</strain>
        <tissue evidence="2">Larvae</tissue>
    </source>
</reference>
<evidence type="ECO:0000313" key="3">
    <source>
        <dbReference type="Proteomes" id="UP000821866"/>
    </source>
</evidence>
<reference evidence="2" key="1">
    <citation type="journal article" date="2020" name="Cell">
        <title>Large-Scale Comparative Analyses of Tick Genomes Elucidate Their Genetic Diversity and Vector Capacities.</title>
        <authorList>
            <consortium name="Tick Genome and Microbiome Consortium (TIGMIC)"/>
            <person name="Jia N."/>
            <person name="Wang J."/>
            <person name="Shi W."/>
            <person name="Du L."/>
            <person name="Sun Y."/>
            <person name="Zhan W."/>
            <person name="Jiang J.F."/>
            <person name="Wang Q."/>
            <person name="Zhang B."/>
            <person name="Ji P."/>
            <person name="Bell-Sakyi L."/>
            <person name="Cui X.M."/>
            <person name="Yuan T.T."/>
            <person name="Jiang B.G."/>
            <person name="Yang W.F."/>
            <person name="Lam T.T."/>
            <person name="Chang Q.C."/>
            <person name="Ding S.J."/>
            <person name="Wang X.J."/>
            <person name="Zhu J.G."/>
            <person name="Ruan X.D."/>
            <person name="Zhao L."/>
            <person name="Wei J.T."/>
            <person name="Ye R.Z."/>
            <person name="Que T.C."/>
            <person name="Du C.H."/>
            <person name="Zhou Y.H."/>
            <person name="Cheng J.X."/>
            <person name="Dai P.F."/>
            <person name="Guo W.B."/>
            <person name="Han X.H."/>
            <person name="Huang E.J."/>
            <person name="Li L.F."/>
            <person name="Wei W."/>
            <person name="Gao Y.C."/>
            <person name="Liu J.Z."/>
            <person name="Shao H.Z."/>
            <person name="Wang X."/>
            <person name="Wang C.C."/>
            <person name="Yang T.C."/>
            <person name="Huo Q.B."/>
            <person name="Li W."/>
            <person name="Chen H.Y."/>
            <person name="Chen S.E."/>
            <person name="Zhou L.G."/>
            <person name="Ni X.B."/>
            <person name="Tian J.H."/>
            <person name="Sheng Y."/>
            <person name="Liu T."/>
            <person name="Pan Y.S."/>
            <person name="Xia L.Y."/>
            <person name="Li J."/>
            <person name="Zhao F."/>
            <person name="Cao W.C."/>
        </authorList>
    </citation>
    <scope>NUCLEOTIDE SEQUENCE</scope>
    <source>
        <strain evidence="2">Rmic-2018</strain>
    </source>
</reference>
<dbReference type="PANTHER" id="PTHR34153">
    <property type="entry name" value="SI:CH211-262H13.3-RELATED-RELATED"/>
    <property type="match status" value="1"/>
</dbReference>
<name>A0A9J6E5Q7_RHIMP</name>
<protein>
    <recommendedName>
        <fullName evidence="4">DUF4806 domain-containing protein</fullName>
    </recommendedName>
</protein>
<proteinExistence type="predicted"/>
<organism evidence="2 3">
    <name type="scientific">Rhipicephalus microplus</name>
    <name type="common">Cattle tick</name>
    <name type="synonym">Boophilus microplus</name>
    <dbReference type="NCBI Taxonomy" id="6941"/>
    <lineage>
        <taxon>Eukaryota</taxon>
        <taxon>Metazoa</taxon>
        <taxon>Ecdysozoa</taxon>
        <taxon>Arthropoda</taxon>
        <taxon>Chelicerata</taxon>
        <taxon>Arachnida</taxon>
        <taxon>Acari</taxon>
        <taxon>Parasitiformes</taxon>
        <taxon>Ixodida</taxon>
        <taxon>Ixodoidea</taxon>
        <taxon>Ixodidae</taxon>
        <taxon>Rhipicephalinae</taxon>
        <taxon>Rhipicephalus</taxon>
        <taxon>Boophilus</taxon>
    </lineage>
</organism>
<accession>A0A9J6E5Q7</accession>
<comment type="caution">
    <text evidence="2">The sequence shown here is derived from an EMBL/GenBank/DDBJ whole genome shotgun (WGS) entry which is preliminary data.</text>
</comment>
<evidence type="ECO:0000313" key="2">
    <source>
        <dbReference type="EMBL" id="KAH8029389.1"/>
    </source>
</evidence>
<feature type="region of interest" description="Disordered" evidence="1">
    <location>
        <begin position="50"/>
        <end position="71"/>
    </location>
</feature>
<evidence type="ECO:0000256" key="1">
    <source>
        <dbReference type="SAM" id="MobiDB-lite"/>
    </source>
</evidence>
<feature type="compositionally biased region" description="Basic and acidic residues" evidence="1">
    <location>
        <begin position="50"/>
        <end position="60"/>
    </location>
</feature>
<feature type="compositionally biased region" description="Polar residues" evidence="1">
    <location>
        <begin position="153"/>
        <end position="168"/>
    </location>
</feature>
<evidence type="ECO:0008006" key="4">
    <source>
        <dbReference type="Google" id="ProtNLM"/>
    </source>
</evidence>
<feature type="region of interest" description="Disordered" evidence="1">
    <location>
        <begin position="143"/>
        <end position="168"/>
    </location>
</feature>
<dbReference type="VEuPathDB" id="VectorBase:LOC119163861"/>
<dbReference type="EMBL" id="JABSTU010000005">
    <property type="protein sequence ID" value="KAH8029389.1"/>
    <property type="molecule type" value="Genomic_DNA"/>
</dbReference>
<dbReference type="AlphaFoldDB" id="A0A9J6E5Q7"/>
<gene>
    <name evidence="2" type="ORF">HPB51_000043</name>
</gene>
<dbReference type="Proteomes" id="UP000821866">
    <property type="component" value="Chromosome 3"/>
</dbReference>
<dbReference type="PANTHER" id="PTHR34153:SF2">
    <property type="entry name" value="SI:CH211-262H13.3-RELATED"/>
    <property type="match status" value="1"/>
</dbReference>